<proteinExistence type="predicted"/>
<evidence type="ECO:0008006" key="4">
    <source>
        <dbReference type="Google" id="ProtNLM"/>
    </source>
</evidence>
<feature type="transmembrane region" description="Helical" evidence="1">
    <location>
        <begin position="60"/>
        <end position="84"/>
    </location>
</feature>
<keyword evidence="3" id="KW-1185">Reference proteome</keyword>
<reference evidence="2" key="2">
    <citation type="submission" date="2020-09" db="EMBL/GenBank/DDBJ databases">
        <authorList>
            <person name="Sun Q."/>
            <person name="Sedlacek I."/>
        </authorList>
    </citation>
    <scope>NUCLEOTIDE SEQUENCE</scope>
    <source>
        <strain evidence="2">CCM 7905</strain>
    </source>
</reference>
<feature type="transmembrane region" description="Helical" evidence="1">
    <location>
        <begin position="90"/>
        <end position="114"/>
    </location>
</feature>
<dbReference type="RefSeq" id="WP_188547593.1">
    <property type="nucleotide sequence ID" value="NZ_BMCU01000006.1"/>
</dbReference>
<keyword evidence="1" id="KW-0812">Transmembrane</keyword>
<name>A0A917G8M5_9NOCA</name>
<sequence>MNAPAILSLTLGVVLIGALCALSRNQVADLGPNSVIGLKTKATTASPEGWRIGHEAASSLLRAALITATVVVAVTAGTSVVSVVSGSGTAAGLAVTVPAVGLGVQAILMVLATVRADKAARTAR</sequence>
<reference evidence="2" key="1">
    <citation type="journal article" date="2014" name="Int. J. Syst. Evol. Microbiol.">
        <title>Complete genome sequence of Corynebacterium casei LMG S-19264T (=DSM 44701T), isolated from a smear-ripened cheese.</title>
        <authorList>
            <consortium name="US DOE Joint Genome Institute (JGI-PGF)"/>
            <person name="Walter F."/>
            <person name="Albersmeier A."/>
            <person name="Kalinowski J."/>
            <person name="Ruckert C."/>
        </authorList>
    </citation>
    <scope>NUCLEOTIDE SEQUENCE</scope>
    <source>
        <strain evidence="2">CCM 7905</strain>
    </source>
</reference>
<gene>
    <name evidence="2" type="ORF">GCM10007304_47070</name>
</gene>
<evidence type="ECO:0000256" key="1">
    <source>
        <dbReference type="SAM" id="Phobius"/>
    </source>
</evidence>
<evidence type="ECO:0000313" key="3">
    <source>
        <dbReference type="Proteomes" id="UP000654257"/>
    </source>
</evidence>
<evidence type="ECO:0000313" key="2">
    <source>
        <dbReference type="EMBL" id="GGG27829.1"/>
    </source>
</evidence>
<keyword evidence="1" id="KW-0472">Membrane</keyword>
<organism evidence="2 3">
    <name type="scientific">Rhodococcoides trifolii</name>
    <dbReference type="NCBI Taxonomy" id="908250"/>
    <lineage>
        <taxon>Bacteria</taxon>
        <taxon>Bacillati</taxon>
        <taxon>Actinomycetota</taxon>
        <taxon>Actinomycetes</taxon>
        <taxon>Mycobacteriales</taxon>
        <taxon>Nocardiaceae</taxon>
        <taxon>Rhodococcoides</taxon>
    </lineage>
</organism>
<feature type="transmembrane region" description="Helical" evidence="1">
    <location>
        <begin position="6"/>
        <end position="23"/>
    </location>
</feature>
<dbReference type="EMBL" id="BMCU01000006">
    <property type="protein sequence ID" value="GGG27829.1"/>
    <property type="molecule type" value="Genomic_DNA"/>
</dbReference>
<keyword evidence="1" id="KW-1133">Transmembrane helix</keyword>
<protein>
    <recommendedName>
        <fullName evidence="4">SdpI family protein</fullName>
    </recommendedName>
</protein>
<accession>A0A917G8M5</accession>
<dbReference type="AlphaFoldDB" id="A0A917G8M5"/>
<comment type="caution">
    <text evidence="2">The sequence shown here is derived from an EMBL/GenBank/DDBJ whole genome shotgun (WGS) entry which is preliminary data.</text>
</comment>
<dbReference type="Proteomes" id="UP000654257">
    <property type="component" value="Unassembled WGS sequence"/>
</dbReference>